<feature type="domain" description="AMP-dependent synthetase/ligase" evidence="1">
    <location>
        <begin position="160"/>
        <end position="218"/>
    </location>
</feature>
<reference evidence="3 4" key="1">
    <citation type="submission" date="2019-05" db="EMBL/GenBank/DDBJ databases">
        <title>Draft genome sequence of Nonomuraea zeae DSM 100528.</title>
        <authorList>
            <person name="Saricaoglu S."/>
            <person name="Isik K."/>
        </authorList>
    </citation>
    <scope>NUCLEOTIDE SEQUENCE [LARGE SCALE GENOMIC DNA]</scope>
    <source>
        <strain evidence="3 4">DSM 100528</strain>
    </source>
</reference>
<dbReference type="EMBL" id="VCKX01000730">
    <property type="protein sequence ID" value="TMR07869.1"/>
    <property type="molecule type" value="Genomic_DNA"/>
</dbReference>
<organism evidence="3 4">
    <name type="scientific">Nonomuraea zeae</name>
    <dbReference type="NCBI Taxonomy" id="1642303"/>
    <lineage>
        <taxon>Bacteria</taxon>
        <taxon>Bacillati</taxon>
        <taxon>Actinomycetota</taxon>
        <taxon>Actinomycetes</taxon>
        <taxon>Streptosporangiales</taxon>
        <taxon>Streptosporangiaceae</taxon>
        <taxon>Nonomuraea</taxon>
    </lineage>
</organism>
<dbReference type="Gene3D" id="3.30.559.30">
    <property type="entry name" value="Nonribosomal peptide synthetase, condensation domain"/>
    <property type="match status" value="1"/>
</dbReference>
<dbReference type="Gene3D" id="3.30.559.10">
    <property type="entry name" value="Chloramphenicol acetyltransferase-like domain"/>
    <property type="match status" value="1"/>
</dbReference>
<evidence type="ECO:0000259" key="2">
    <source>
        <dbReference type="Pfam" id="PF00668"/>
    </source>
</evidence>
<dbReference type="SUPFAM" id="SSF56801">
    <property type="entry name" value="Acetyl-CoA synthetase-like"/>
    <property type="match status" value="1"/>
</dbReference>
<dbReference type="Pfam" id="PF00668">
    <property type="entry name" value="Condensation"/>
    <property type="match status" value="1"/>
</dbReference>
<dbReference type="InterPro" id="IPR023213">
    <property type="entry name" value="CAT-like_dom_sf"/>
</dbReference>
<dbReference type="Gene3D" id="3.40.50.12780">
    <property type="entry name" value="N-terminal domain of ligase-like"/>
    <property type="match status" value="1"/>
</dbReference>
<name>A0A5S4EWM9_9ACTN</name>
<dbReference type="PANTHER" id="PTHR45527">
    <property type="entry name" value="NONRIBOSOMAL PEPTIDE SYNTHETASE"/>
    <property type="match status" value="1"/>
</dbReference>
<feature type="domain" description="Condensation" evidence="2">
    <location>
        <begin position="1"/>
        <end position="141"/>
    </location>
</feature>
<dbReference type="GO" id="GO:0044550">
    <property type="term" value="P:secondary metabolite biosynthetic process"/>
    <property type="evidence" value="ECO:0007669"/>
    <property type="project" value="TreeGrafter"/>
</dbReference>
<feature type="non-terminal residue" evidence="3">
    <location>
        <position position="1"/>
    </location>
</feature>
<comment type="caution">
    <text evidence="3">The sequence shown here is derived from an EMBL/GenBank/DDBJ whole genome shotgun (WGS) entry which is preliminary data.</text>
</comment>
<dbReference type="PANTHER" id="PTHR45527:SF1">
    <property type="entry name" value="FATTY ACID SYNTHASE"/>
    <property type="match status" value="1"/>
</dbReference>
<proteinExistence type="predicted"/>
<feature type="non-terminal residue" evidence="3">
    <location>
        <position position="219"/>
    </location>
</feature>
<dbReference type="InterPro" id="IPR000873">
    <property type="entry name" value="AMP-dep_synth/lig_dom"/>
</dbReference>
<evidence type="ECO:0000313" key="3">
    <source>
        <dbReference type="EMBL" id="TMR07869.1"/>
    </source>
</evidence>
<dbReference type="Proteomes" id="UP000306628">
    <property type="component" value="Unassembled WGS sequence"/>
</dbReference>
<dbReference type="OrthoDB" id="3802848at2"/>
<evidence type="ECO:0000313" key="4">
    <source>
        <dbReference type="Proteomes" id="UP000306628"/>
    </source>
</evidence>
<dbReference type="GO" id="GO:0008610">
    <property type="term" value="P:lipid biosynthetic process"/>
    <property type="evidence" value="ECO:0007669"/>
    <property type="project" value="UniProtKB-ARBA"/>
</dbReference>
<dbReference type="InterPro" id="IPR001242">
    <property type="entry name" value="Condensation_dom"/>
</dbReference>
<protein>
    <submittedName>
        <fullName evidence="3">Non-ribosomal peptide synthetase</fullName>
    </submittedName>
</protein>
<sequence length="219" mass="24211">LHRIRHTNLTAYDHQDLPFDQLVELLNPTRSMARHPLFQVMLTVENNPAPSPGLVGMTASVRPIDIPVAKFDLTLSYTDRDPRTGQAATGSIEYATDLFDRESVETLATRLIRILEAVTAHPEQPIGDIDLLSAEERHQLLTTWNNTAAPVPDATLPDLFQAQAVRTPDNIAIIFQNTQLTYAELNTRANQLAHHLISTGTGPEDIIALALPRGIDMIT</sequence>
<dbReference type="SUPFAM" id="SSF52777">
    <property type="entry name" value="CoA-dependent acyltransferases"/>
    <property type="match status" value="1"/>
</dbReference>
<gene>
    <name evidence="3" type="ORF">ETD85_62655</name>
</gene>
<dbReference type="AlphaFoldDB" id="A0A5S4EWM9"/>
<accession>A0A5S4EWM9</accession>
<evidence type="ECO:0000259" key="1">
    <source>
        <dbReference type="Pfam" id="PF00501"/>
    </source>
</evidence>
<dbReference type="InterPro" id="IPR042099">
    <property type="entry name" value="ANL_N_sf"/>
</dbReference>
<dbReference type="GO" id="GO:0005829">
    <property type="term" value="C:cytosol"/>
    <property type="evidence" value="ECO:0007669"/>
    <property type="project" value="TreeGrafter"/>
</dbReference>
<dbReference type="Pfam" id="PF00501">
    <property type="entry name" value="AMP-binding"/>
    <property type="match status" value="1"/>
</dbReference>
<dbReference type="GO" id="GO:0031177">
    <property type="term" value="F:phosphopantetheine binding"/>
    <property type="evidence" value="ECO:0007669"/>
    <property type="project" value="TreeGrafter"/>
</dbReference>
<keyword evidence="4" id="KW-1185">Reference proteome</keyword>
<dbReference type="GO" id="GO:0003824">
    <property type="term" value="F:catalytic activity"/>
    <property type="evidence" value="ECO:0007669"/>
    <property type="project" value="InterPro"/>
</dbReference>
<dbReference type="GO" id="GO:0043041">
    <property type="term" value="P:amino acid activation for nonribosomal peptide biosynthetic process"/>
    <property type="evidence" value="ECO:0007669"/>
    <property type="project" value="TreeGrafter"/>
</dbReference>